<proteinExistence type="predicted"/>
<gene>
    <name evidence="1" type="ORF">UFOPK3516_01068</name>
</gene>
<dbReference type="AlphaFoldDB" id="A0A6J7GF99"/>
<organism evidence="1">
    <name type="scientific">freshwater metagenome</name>
    <dbReference type="NCBI Taxonomy" id="449393"/>
    <lineage>
        <taxon>unclassified sequences</taxon>
        <taxon>metagenomes</taxon>
        <taxon>ecological metagenomes</taxon>
    </lineage>
</organism>
<name>A0A6J7GF99_9ZZZZ</name>
<dbReference type="EMBL" id="CAFBMB010000085">
    <property type="protein sequence ID" value="CAB4903645.1"/>
    <property type="molecule type" value="Genomic_DNA"/>
</dbReference>
<evidence type="ECO:0000313" key="1">
    <source>
        <dbReference type="EMBL" id="CAB4903645.1"/>
    </source>
</evidence>
<accession>A0A6J7GF99</accession>
<reference evidence="1" key="1">
    <citation type="submission" date="2020-05" db="EMBL/GenBank/DDBJ databases">
        <authorList>
            <person name="Chiriac C."/>
            <person name="Salcher M."/>
            <person name="Ghai R."/>
            <person name="Kavagutti S V."/>
        </authorList>
    </citation>
    <scope>NUCLEOTIDE SEQUENCE</scope>
</reference>
<protein>
    <submittedName>
        <fullName evidence="1">Unannotated protein</fullName>
    </submittedName>
</protein>
<sequence length="81" mass="9161">MITETDEIAEAIDAAALLWPDAKKNRAELLRRLIAEAHTSIDARVNDRVAARRKAILEGAGKLTGVWPANWREELRDDWPE</sequence>